<evidence type="ECO:0000313" key="3">
    <source>
        <dbReference type="Proteomes" id="UP001501072"/>
    </source>
</evidence>
<feature type="region of interest" description="Disordered" evidence="1">
    <location>
        <begin position="24"/>
        <end position="71"/>
    </location>
</feature>
<evidence type="ECO:0000256" key="1">
    <source>
        <dbReference type="SAM" id="MobiDB-lite"/>
    </source>
</evidence>
<dbReference type="Proteomes" id="UP001501072">
    <property type="component" value="Unassembled WGS sequence"/>
</dbReference>
<accession>A0ABP4DP65</accession>
<reference evidence="3" key="1">
    <citation type="journal article" date="2019" name="Int. J. Syst. Evol. Microbiol.">
        <title>The Global Catalogue of Microorganisms (GCM) 10K type strain sequencing project: providing services to taxonomists for standard genome sequencing and annotation.</title>
        <authorList>
            <consortium name="The Broad Institute Genomics Platform"/>
            <consortium name="The Broad Institute Genome Sequencing Center for Infectious Disease"/>
            <person name="Wu L."/>
            <person name="Ma J."/>
        </authorList>
    </citation>
    <scope>NUCLEOTIDE SEQUENCE [LARGE SCALE GENOMIC DNA]</scope>
    <source>
        <strain evidence="3">JCM 11269</strain>
    </source>
</reference>
<sequence length="71" mass="7606">MPDLDYDGALVPGVTAIRSVATGTGMLSPGGVPPWPFDRRGQQSMEPYPAGGSRRSLLAQRNGHMGRVVRR</sequence>
<proteinExistence type="predicted"/>
<organism evidence="2 3">
    <name type="scientific">Streptomyces thermogriseus</name>
    <dbReference type="NCBI Taxonomy" id="75292"/>
    <lineage>
        <taxon>Bacteria</taxon>
        <taxon>Bacillati</taxon>
        <taxon>Actinomycetota</taxon>
        <taxon>Actinomycetes</taxon>
        <taxon>Kitasatosporales</taxon>
        <taxon>Streptomycetaceae</taxon>
        <taxon>Streptomyces</taxon>
    </lineage>
</organism>
<gene>
    <name evidence="2" type="ORF">GCM10009564_39330</name>
</gene>
<comment type="caution">
    <text evidence="2">The sequence shown here is derived from an EMBL/GenBank/DDBJ whole genome shotgun (WGS) entry which is preliminary data.</text>
</comment>
<keyword evidence="3" id="KW-1185">Reference proteome</keyword>
<protein>
    <submittedName>
        <fullName evidence="2">Uncharacterized protein</fullName>
    </submittedName>
</protein>
<dbReference type="EMBL" id="BAAAHU010000044">
    <property type="protein sequence ID" value="GAA1013247.1"/>
    <property type="molecule type" value="Genomic_DNA"/>
</dbReference>
<name>A0ABP4DP65_9ACTN</name>
<evidence type="ECO:0000313" key="2">
    <source>
        <dbReference type="EMBL" id="GAA1013247.1"/>
    </source>
</evidence>